<dbReference type="AlphaFoldDB" id="A0A0E3BDM9"/>
<dbReference type="Gene3D" id="1.10.490.10">
    <property type="entry name" value="Globins"/>
    <property type="match status" value="1"/>
</dbReference>
<dbReference type="GO" id="GO:0019825">
    <property type="term" value="F:oxygen binding"/>
    <property type="evidence" value="ECO:0007669"/>
    <property type="project" value="InterPro"/>
</dbReference>
<evidence type="ECO:0000256" key="1">
    <source>
        <dbReference type="ARBA" id="ARBA00022448"/>
    </source>
</evidence>
<evidence type="ECO:0000313" key="7">
    <source>
        <dbReference type="Proteomes" id="UP000029567"/>
    </source>
</evidence>
<reference evidence="6 7" key="1">
    <citation type="submission" date="2013-09" db="EMBL/GenBank/DDBJ databases">
        <title>High correlation between genotypes and phenotypes of environmental bacteria Comamonas testosteroni strains.</title>
        <authorList>
            <person name="Liu L."/>
            <person name="Zhu W."/>
            <person name="Xia X."/>
            <person name="Xu B."/>
            <person name="Luo M."/>
            <person name="Wang G."/>
        </authorList>
    </citation>
    <scope>NUCLEOTIDE SEQUENCE [LARGE SCALE GENOMIC DNA]</scope>
    <source>
        <strain evidence="6 7">JL14</strain>
    </source>
</reference>
<evidence type="ECO:0000256" key="2">
    <source>
        <dbReference type="ARBA" id="ARBA00022617"/>
    </source>
</evidence>
<dbReference type="RefSeq" id="WP_034379853.1">
    <property type="nucleotide sequence ID" value="NZ_AWTN01000093.1"/>
</dbReference>
<dbReference type="Proteomes" id="UP000029567">
    <property type="component" value="Unassembled WGS sequence"/>
</dbReference>
<evidence type="ECO:0000256" key="4">
    <source>
        <dbReference type="ARBA" id="ARBA00023004"/>
    </source>
</evidence>
<feature type="binding site" description="distal binding residue" evidence="5">
    <location>
        <position position="42"/>
    </location>
    <ligand>
        <name>heme</name>
        <dbReference type="ChEBI" id="CHEBI:30413"/>
    </ligand>
    <ligandPart>
        <name>Fe</name>
        <dbReference type="ChEBI" id="CHEBI:18248"/>
    </ligandPart>
</feature>
<keyword evidence="4 5" id="KW-0408">Iron</keyword>
<protein>
    <submittedName>
        <fullName evidence="6">Sec-independent protein translocase TatC</fullName>
    </submittedName>
</protein>
<comment type="caution">
    <text evidence="6">The sequence shown here is derived from an EMBL/GenBank/DDBJ whole genome shotgun (WGS) entry which is preliminary data.</text>
</comment>
<gene>
    <name evidence="6" type="ORF">P245_14175</name>
</gene>
<dbReference type="InterPro" id="IPR012292">
    <property type="entry name" value="Globin/Proto"/>
</dbReference>
<dbReference type="SUPFAM" id="SSF46458">
    <property type="entry name" value="Globin-like"/>
    <property type="match status" value="1"/>
</dbReference>
<name>A0A0E3BDM9_9BURK</name>
<keyword evidence="3 5" id="KW-0479">Metal-binding</keyword>
<dbReference type="GO" id="GO:0020037">
    <property type="term" value="F:heme binding"/>
    <property type="evidence" value="ECO:0007669"/>
    <property type="project" value="InterPro"/>
</dbReference>
<dbReference type="EMBL" id="AWTN01000093">
    <property type="protein sequence ID" value="KGG91105.1"/>
    <property type="molecule type" value="Genomic_DNA"/>
</dbReference>
<proteinExistence type="predicted"/>
<dbReference type="GO" id="GO:0046872">
    <property type="term" value="F:metal ion binding"/>
    <property type="evidence" value="ECO:0007669"/>
    <property type="project" value="UniProtKB-KW"/>
</dbReference>
<evidence type="ECO:0000313" key="6">
    <source>
        <dbReference type="EMBL" id="KGG91105.1"/>
    </source>
</evidence>
<dbReference type="InterPro" id="IPR009050">
    <property type="entry name" value="Globin-like_sf"/>
</dbReference>
<organism evidence="6 7">
    <name type="scientific">Comamonas thiooxydans</name>
    <dbReference type="NCBI Taxonomy" id="363952"/>
    <lineage>
        <taxon>Bacteria</taxon>
        <taxon>Pseudomonadati</taxon>
        <taxon>Pseudomonadota</taxon>
        <taxon>Betaproteobacteria</taxon>
        <taxon>Burkholderiales</taxon>
        <taxon>Comamonadaceae</taxon>
        <taxon>Comamonas</taxon>
    </lineage>
</organism>
<dbReference type="InterPro" id="IPR001486">
    <property type="entry name" value="Hemoglobin_trunc"/>
</dbReference>
<accession>A0A0E3BDM9</accession>
<sequence>MRIHVLCTEEEVVSLVHSFYARIRQDEVLGPIFDARIADWDHHLTKLVDFWSAILRRTARFSGAPMPKHAALPGLSLELFERWLGLFEITLAEQPNRAMADQAWQAARRIAQSLWSGYQMSRDPKALPAVVSHV</sequence>
<keyword evidence="1" id="KW-0813">Transport</keyword>
<keyword evidence="2 5" id="KW-0349">Heme</keyword>
<dbReference type="CDD" id="cd08916">
    <property type="entry name" value="TrHb3_P"/>
    <property type="match status" value="1"/>
</dbReference>
<dbReference type="Pfam" id="PF01152">
    <property type="entry name" value="Bac_globin"/>
    <property type="match status" value="1"/>
</dbReference>
<evidence type="ECO:0000256" key="3">
    <source>
        <dbReference type="ARBA" id="ARBA00022723"/>
    </source>
</evidence>
<evidence type="ECO:0000256" key="5">
    <source>
        <dbReference type="PIRSR" id="PIRSR601486-1"/>
    </source>
</evidence>